<dbReference type="Pfam" id="PF00328">
    <property type="entry name" value="His_Phos_2"/>
    <property type="match status" value="1"/>
</dbReference>
<comment type="similarity">
    <text evidence="2">Belongs to the histidine acid phosphatase family. MINPP1 subfamily.</text>
</comment>
<dbReference type="EC" id="3.1.3.62" evidence="4"/>
<dbReference type="PIRSF" id="PIRSF000894">
    <property type="entry name" value="Acid_phosphatase"/>
    <property type="match status" value="1"/>
</dbReference>
<dbReference type="GO" id="GO:0052745">
    <property type="term" value="F:inositol phosphate phosphatase activity"/>
    <property type="evidence" value="ECO:0007669"/>
    <property type="project" value="TreeGrafter"/>
</dbReference>
<comment type="catalytic activity">
    <reaction evidence="12">
        <text>1D-myo-inositol 1,2,5,6-tetrakisphosphate + H2O = 1D-myo-inositol 1,2,6-trisphosphate + phosphate</text>
        <dbReference type="Rhea" id="RHEA:77119"/>
        <dbReference type="ChEBI" id="CHEBI:15377"/>
        <dbReference type="ChEBI" id="CHEBI:43474"/>
        <dbReference type="ChEBI" id="CHEBI:195535"/>
        <dbReference type="ChEBI" id="CHEBI:195537"/>
        <dbReference type="EC" id="3.1.3.62"/>
    </reaction>
    <physiologicalReaction direction="left-to-right" evidence="12">
        <dbReference type="Rhea" id="RHEA:77120"/>
    </physiologicalReaction>
</comment>
<dbReference type="EMBL" id="JAVRBK010000007">
    <property type="protein sequence ID" value="KAK5640952.1"/>
    <property type="molecule type" value="Genomic_DNA"/>
</dbReference>
<comment type="catalytic activity">
    <reaction evidence="15">
        <text>(2R)-2,3-bisphosphoglycerate + H2O = (2R)-2-phosphoglycerate + phosphate</text>
        <dbReference type="Rhea" id="RHEA:27381"/>
        <dbReference type="ChEBI" id="CHEBI:15377"/>
        <dbReference type="ChEBI" id="CHEBI:43474"/>
        <dbReference type="ChEBI" id="CHEBI:58248"/>
        <dbReference type="ChEBI" id="CHEBI:58289"/>
        <dbReference type="EC" id="3.1.3.80"/>
    </reaction>
    <physiologicalReaction direction="left-to-right" evidence="15">
        <dbReference type="Rhea" id="RHEA:27382"/>
    </physiologicalReaction>
</comment>
<accession>A0AAN7ZEY1</accession>
<name>A0AAN7ZEY1_9COLE</name>
<proteinExistence type="inferred from homology"/>
<keyword evidence="10" id="KW-0325">Glycoprotein</keyword>
<keyword evidence="19" id="KW-1185">Reference proteome</keyword>
<evidence type="ECO:0000256" key="13">
    <source>
        <dbReference type="ARBA" id="ARBA00043671"/>
    </source>
</evidence>
<dbReference type="Proteomes" id="UP001329430">
    <property type="component" value="Chromosome 7"/>
</dbReference>
<evidence type="ECO:0000256" key="17">
    <source>
        <dbReference type="SAM" id="SignalP"/>
    </source>
</evidence>
<dbReference type="InterPro" id="IPR000560">
    <property type="entry name" value="His_Pase_clade-2"/>
</dbReference>
<evidence type="ECO:0000256" key="9">
    <source>
        <dbReference type="ARBA" id="ARBA00023136"/>
    </source>
</evidence>
<evidence type="ECO:0000256" key="10">
    <source>
        <dbReference type="ARBA" id="ARBA00023180"/>
    </source>
</evidence>
<keyword evidence="6" id="KW-1003">Cell membrane</keyword>
<dbReference type="GO" id="GO:0005886">
    <property type="term" value="C:plasma membrane"/>
    <property type="evidence" value="ECO:0007669"/>
    <property type="project" value="UniProtKB-SubCell"/>
</dbReference>
<evidence type="ECO:0000313" key="18">
    <source>
        <dbReference type="EMBL" id="KAK5640952.1"/>
    </source>
</evidence>
<dbReference type="InterPro" id="IPR016274">
    <property type="entry name" value="Histidine_acid_Pase_euk"/>
</dbReference>
<evidence type="ECO:0000256" key="1">
    <source>
        <dbReference type="ARBA" id="ARBA00004236"/>
    </source>
</evidence>
<reference evidence="18 19" key="1">
    <citation type="journal article" date="2024" name="Insects">
        <title>An Improved Chromosome-Level Genome Assembly of the Firefly Pyrocoelia pectoralis.</title>
        <authorList>
            <person name="Fu X."/>
            <person name="Meyer-Rochow V.B."/>
            <person name="Ballantyne L."/>
            <person name="Zhu X."/>
        </authorList>
    </citation>
    <scope>NUCLEOTIDE SEQUENCE [LARGE SCALE GENOMIC DNA]</scope>
    <source>
        <strain evidence="18">XCY_ONT2</strain>
    </source>
</reference>
<evidence type="ECO:0000256" key="15">
    <source>
        <dbReference type="ARBA" id="ARBA00043832"/>
    </source>
</evidence>
<comment type="catalytic activity">
    <reaction evidence="14">
        <text>1D-myo-inositol hexakisphosphate + H2O = 1D-myo-inositol 1,2,4,5,6-pentakisphosphate + phosphate</text>
        <dbReference type="Rhea" id="RHEA:16989"/>
        <dbReference type="ChEBI" id="CHEBI:15377"/>
        <dbReference type="ChEBI" id="CHEBI:43474"/>
        <dbReference type="ChEBI" id="CHEBI:57798"/>
        <dbReference type="ChEBI" id="CHEBI:58130"/>
        <dbReference type="EC" id="3.1.3.62"/>
    </reaction>
    <physiologicalReaction direction="left-to-right" evidence="14">
        <dbReference type="Rhea" id="RHEA:16990"/>
    </physiologicalReaction>
</comment>
<dbReference type="GO" id="GO:0034417">
    <property type="term" value="F:bisphosphoglycerate 3-phosphatase activity"/>
    <property type="evidence" value="ECO:0007669"/>
    <property type="project" value="UniProtKB-EC"/>
</dbReference>
<comment type="subcellular location">
    <subcellularLocation>
        <location evidence="1">Cell membrane</location>
    </subcellularLocation>
</comment>
<dbReference type="CDD" id="cd07061">
    <property type="entry name" value="HP_HAP_like"/>
    <property type="match status" value="1"/>
</dbReference>
<keyword evidence="16" id="KW-1015">Disulfide bond</keyword>
<dbReference type="PANTHER" id="PTHR20963">
    <property type="entry name" value="MULTIPLE INOSITOL POLYPHOSPHATE PHOSPHATASE-RELATED"/>
    <property type="match status" value="1"/>
</dbReference>
<evidence type="ECO:0000256" key="3">
    <source>
        <dbReference type="ARBA" id="ARBA00012976"/>
    </source>
</evidence>
<comment type="caution">
    <text evidence="18">The sequence shown here is derived from an EMBL/GenBank/DDBJ whole genome shotgun (WGS) entry which is preliminary data.</text>
</comment>
<feature type="chain" id="PRO_5042859038" description="Multiple inositol polyphosphate phosphatase 1" evidence="17">
    <location>
        <begin position="20"/>
        <end position="437"/>
    </location>
</feature>
<organism evidence="18 19">
    <name type="scientific">Pyrocoelia pectoralis</name>
    <dbReference type="NCBI Taxonomy" id="417401"/>
    <lineage>
        <taxon>Eukaryota</taxon>
        <taxon>Metazoa</taxon>
        <taxon>Ecdysozoa</taxon>
        <taxon>Arthropoda</taxon>
        <taxon>Hexapoda</taxon>
        <taxon>Insecta</taxon>
        <taxon>Pterygota</taxon>
        <taxon>Neoptera</taxon>
        <taxon>Endopterygota</taxon>
        <taxon>Coleoptera</taxon>
        <taxon>Polyphaga</taxon>
        <taxon>Elateriformia</taxon>
        <taxon>Elateroidea</taxon>
        <taxon>Lampyridae</taxon>
        <taxon>Lampyrinae</taxon>
        <taxon>Pyrocoelia</taxon>
    </lineage>
</organism>
<evidence type="ECO:0000256" key="14">
    <source>
        <dbReference type="ARBA" id="ARBA00043691"/>
    </source>
</evidence>
<evidence type="ECO:0000256" key="2">
    <source>
        <dbReference type="ARBA" id="ARBA00008422"/>
    </source>
</evidence>
<keyword evidence="8" id="KW-0378">Hydrolase</keyword>
<dbReference type="InterPro" id="IPR029033">
    <property type="entry name" value="His_PPase_superfam"/>
</dbReference>
<keyword evidence="7 17" id="KW-0732">Signal</keyword>
<evidence type="ECO:0000313" key="19">
    <source>
        <dbReference type="Proteomes" id="UP001329430"/>
    </source>
</evidence>
<evidence type="ECO:0000256" key="7">
    <source>
        <dbReference type="ARBA" id="ARBA00022729"/>
    </source>
</evidence>
<dbReference type="EC" id="3.1.3.80" evidence="3"/>
<dbReference type="FunFam" id="3.40.50.1240:FF:000014">
    <property type="entry name" value="Multiple inositol polyphosphate phosphatase 1"/>
    <property type="match status" value="1"/>
</dbReference>
<evidence type="ECO:0000256" key="5">
    <source>
        <dbReference type="ARBA" id="ARBA00018097"/>
    </source>
</evidence>
<dbReference type="Gene3D" id="3.40.50.1240">
    <property type="entry name" value="Phosphoglycerate mutase-like"/>
    <property type="match status" value="1"/>
</dbReference>
<evidence type="ECO:0000256" key="11">
    <source>
        <dbReference type="ARBA" id="ARBA00031642"/>
    </source>
</evidence>
<feature type="disulfide bond" evidence="16">
    <location>
        <begin position="262"/>
        <end position="277"/>
    </location>
</feature>
<evidence type="ECO:0000256" key="8">
    <source>
        <dbReference type="ARBA" id="ARBA00022801"/>
    </source>
</evidence>
<evidence type="ECO:0000256" key="16">
    <source>
        <dbReference type="PIRSR" id="PIRSR000894-2"/>
    </source>
</evidence>
<feature type="disulfide bond" evidence="16">
    <location>
        <begin position="58"/>
        <end position="388"/>
    </location>
</feature>
<dbReference type="PANTHER" id="PTHR20963:SF51">
    <property type="entry name" value="MULTIPLE INOSITOL POLYPHOSPHATE PHOSPHATASE 1"/>
    <property type="match status" value="1"/>
</dbReference>
<dbReference type="GO" id="GO:0003993">
    <property type="term" value="F:acid phosphatase activity"/>
    <property type="evidence" value="ECO:0007669"/>
    <property type="project" value="TreeGrafter"/>
</dbReference>
<protein>
    <recommendedName>
        <fullName evidence="5">Multiple inositol polyphosphate phosphatase 1</fullName>
        <ecNumber evidence="4">3.1.3.62</ecNumber>
        <ecNumber evidence="3">3.1.3.80</ecNumber>
    </recommendedName>
    <alternativeName>
        <fullName evidence="11">2,3-bisphosphoglycerate 3-phosphatase</fullName>
    </alternativeName>
</protein>
<sequence length="437" mass="51343">MMYSFKLAIIFILITVAYSENCTDGKDILEHHLSTKTPYRLVANKEDIEIKNEAIKGCLPHKIWMVIRHGTRNPSAAFIEKMNDRLPEIRTLILENNPEPTEFLRQSDLYAFEKWKSKLQTTDEKKLTHEGEDEMLELAERMQARFPNILRPVYSNTSYYFKYTATHRTKASAKFFASGLFGRHIVKDVWFPKPVKNDPTLRFYKLCPRWQSEVKNNPDTFFERKKFEESDHMLTIINSVNNALNLDDELDLDDIYLMYLTCAFETAWNKKTKSPWCSVFSMETVRGLEFAEDLKYYYRDGYGYEVTYKQACKMLSDVISYFENKSEYPKAIAYFTHSGTLLKLLAHLGLYKDDEHLKHTHYGSNSHKWRVSKIDAFGSNIALVLYKCQSKYKVTVLHQENVMKLPNGEEFTDFSKFKKLYKDSVNECLFDEICSVQ</sequence>
<feature type="signal peptide" evidence="17">
    <location>
        <begin position="1"/>
        <end position="19"/>
    </location>
</feature>
<evidence type="ECO:0000256" key="12">
    <source>
        <dbReference type="ARBA" id="ARBA00043668"/>
    </source>
</evidence>
<dbReference type="AlphaFoldDB" id="A0AAN7ZEY1"/>
<gene>
    <name evidence="18" type="ORF">RI129_009499</name>
</gene>
<evidence type="ECO:0000256" key="4">
    <source>
        <dbReference type="ARBA" id="ARBA00013040"/>
    </source>
</evidence>
<evidence type="ECO:0000256" key="6">
    <source>
        <dbReference type="ARBA" id="ARBA00022475"/>
    </source>
</evidence>
<keyword evidence="9" id="KW-0472">Membrane</keyword>
<dbReference type="SUPFAM" id="SSF53254">
    <property type="entry name" value="Phosphoglycerate mutase-like"/>
    <property type="match status" value="1"/>
</dbReference>
<comment type="catalytic activity">
    <reaction evidence="13">
        <text>1D-myo-inositol 1,2,4,5,6-pentakisphosphate + H2O = 1D-myo-inositol 1,2,5,6-tetrakisphosphate + phosphate</text>
        <dbReference type="Rhea" id="RHEA:77115"/>
        <dbReference type="ChEBI" id="CHEBI:15377"/>
        <dbReference type="ChEBI" id="CHEBI:43474"/>
        <dbReference type="ChEBI" id="CHEBI:57798"/>
        <dbReference type="ChEBI" id="CHEBI:195535"/>
        <dbReference type="EC" id="3.1.3.62"/>
    </reaction>
    <physiologicalReaction direction="left-to-right" evidence="13">
        <dbReference type="Rhea" id="RHEA:77116"/>
    </physiologicalReaction>
</comment>